<dbReference type="GeneID" id="59372172"/>
<comment type="caution">
    <text evidence="2">The sequence shown here is derived from an EMBL/GenBank/DDBJ whole genome shotgun (WGS) entry which is preliminary data.</text>
</comment>
<gene>
    <name evidence="2" type="ORF">PC9H_002331</name>
</gene>
<proteinExistence type="predicted"/>
<feature type="region of interest" description="Disordered" evidence="1">
    <location>
        <begin position="142"/>
        <end position="171"/>
    </location>
</feature>
<dbReference type="OrthoDB" id="3245313at2759"/>
<evidence type="ECO:0000313" key="2">
    <source>
        <dbReference type="EMBL" id="KAF7416071.1"/>
    </source>
</evidence>
<dbReference type="EMBL" id="JACETU010000011">
    <property type="protein sequence ID" value="KAF7416071.1"/>
    <property type="molecule type" value="Genomic_DNA"/>
</dbReference>
<sequence>MQFTNLCCSYSERKTRSGTVFSPWELPVRYDTSVDLHNLLDAAVARGNLEDPRSELHALSEMGEESDLTDLESDADPDVPADGAENVGCMDDARDGASKENVASGVNSHVVARREMDNASGTDSPSMENAASGVDEHIVVRGGVSDPDRVQKLNSKARNRQNKRAKRRDQRERLLAQAGTSVKAVATRRRAQNHQITTQFCARDSNRASTAYIGVRDRIHSPNGQVAELAKQGFKVLPWDPRNGFLLVDEQGRIFAGGASPRAPGWSQVTTDAFEAVIHARRGCRFTHKELNHRRGRFPALTKGISYGGGQRRPMLLRSSNRNAATMDAIIDNPNVRRIAGMQSKLLHTIAPKQGLYYRETLDKLIESQPELKRNVQNSDFACLSVNLGPHTICVDHTDCVNLATGLCAITALGNFDPKKGGHLILWELRLMLEFPPGATMLIPSALLQHSNVPIQPKEERVSITQYMAGGIFRWVENGFRRNLDCAPLENPEQDGQDRWERGLDRFDRSL</sequence>
<evidence type="ECO:0000313" key="3">
    <source>
        <dbReference type="Proteomes" id="UP000623687"/>
    </source>
</evidence>
<feature type="compositionally biased region" description="Basic residues" evidence="1">
    <location>
        <begin position="155"/>
        <end position="168"/>
    </location>
</feature>
<reference evidence="2" key="1">
    <citation type="submission" date="2019-07" db="EMBL/GenBank/DDBJ databases">
        <authorList>
            <person name="Palmer J.M."/>
        </authorList>
    </citation>
    <scope>NUCLEOTIDE SEQUENCE</scope>
    <source>
        <strain evidence="2">PC9</strain>
    </source>
</reference>
<feature type="compositionally biased region" description="Acidic residues" evidence="1">
    <location>
        <begin position="62"/>
        <end position="79"/>
    </location>
</feature>
<keyword evidence="3" id="KW-1185">Reference proteome</keyword>
<dbReference type="VEuPathDB" id="FungiDB:PC9H_002331"/>
<dbReference type="AlphaFoldDB" id="A0A8H6ZJB5"/>
<evidence type="ECO:0000256" key="1">
    <source>
        <dbReference type="SAM" id="MobiDB-lite"/>
    </source>
</evidence>
<dbReference type="Gene3D" id="3.60.130.30">
    <property type="match status" value="1"/>
</dbReference>
<protein>
    <submittedName>
        <fullName evidence="2">Uncharacterized protein</fullName>
    </submittedName>
</protein>
<name>A0A8H6ZJB5_PLEOS</name>
<dbReference type="RefSeq" id="XP_036625618.1">
    <property type="nucleotide sequence ID" value="XM_036771972.1"/>
</dbReference>
<feature type="region of interest" description="Disordered" evidence="1">
    <location>
        <begin position="62"/>
        <end position="82"/>
    </location>
</feature>
<accession>A0A8H6ZJB5</accession>
<organism evidence="2 3">
    <name type="scientific">Pleurotus ostreatus</name>
    <name type="common">Oyster mushroom</name>
    <name type="synonym">White-rot fungus</name>
    <dbReference type="NCBI Taxonomy" id="5322"/>
    <lineage>
        <taxon>Eukaryota</taxon>
        <taxon>Fungi</taxon>
        <taxon>Dikarya</taxon>
        <taxon>Basidiomycota</taxon>
        <taxon>Agaricomycotina</taxon>
        <taxon>Agaricomycetes</taxon>
        <taxon>Agaricomycetidae</taxon>
        <taxon>Agaricales</taxon>
        <taxon>Pleurotineae</taxon>
        <taxon>Pleurotaceae</taxon>
        <taxon>Pleurotus</taxon>
    </lineage>
</organism>
<dbReference type="Proteomes" id="UP000623687">
    <property type="component" value="Unassembled WGS sequence"/>
</dbReference>